<accession>A0ABT4LB31</accession>
<keyword evidence="2" id="KW-0732">Signal</keyword>
<dbReference type="PROSITE" id="PS50835">
    <property type="entry name" value="IG_LIKE"/>
    <property type="match status" value="1"/>
</dbReference>
<feature type="chain" id="PRO_5045682210" description="Ig-like domain-containing protein" evidence="2">
    <location>
        <begin position="24"/>
        <end position="1317"/>
    </location>
</feature>
<name>A0ABT4LB31_9SPHI</name>
<proteinExistence type="predicted"/>
<dbReference type="InterPro" id="IPR051172">
    <property type="entry name" value="Chlamydia_OmcB"/>
</dbReference>
<keyword evidence="5" id="KW-1185">Reference proteome</keyword>
<dbReference type="Gene3D" id="2.60.40.10">
    <property type="entry name" value="Immunoglobulins"/>
    <property type="match status" value="1"/>
</dbReference>
<dbReference type="NCBIfam" id="TIGR01451">
    <property type="entry name" value="B_ant_repeat"/>
    <property type="match status" value="3"/>
</dbReference>
<feature type="region of interest" description="Disordered" evidence="1">
    <location>
        <begin position="1296"/>
        <end position="1317"/>
    </location>
</feature>
<dbReference type="InterPro" id="IPR013783">
    <property type="entry name" value="Ig-like_fold"/>
</dbReference>
<reference evidence="4" key="1">
    <citation type="submission" date="2022-12" db="EMBL/GenBank/DDBJ databases">
        <title>Genome sequence of HCMS5-2.</title>
        <authorList>
            <person name="Woo H."/>
        </authorList>
    </citation>
    <scope>NUCLEOTIDE SEQUENCE</scope>
    <source>
        <strain evidence="4">HCMS5-2</strain>
    </source>
</reference>
<protein>
    <recommendedName>
        <fullName evidence="3">Ig-like domain-containing protein</fullName>
    </recommendedName>
</protein>
<dbReference type="RefSeq" id="WP_269428182.1">
    <property type="nucleotide sequence ID" value="NZ_JAPWGM010000004.1"/>
</dbReference>
<evidence type="ECO:0000313" key="4">
    <source>
        <dbReference type="EMBL" id="MCZ4245130.1"/>
    </source>
</evidence>
<evidence type="ECO:0000256" key="1">
    <source>
        <dbReference type="SAM" id="MobiDB-lite"/>
    </source>
</evidence>
<dbReference type="Pfam" id="PF01345">
    <property type="entry name" value="DUF11"/>
    <property type="match status" value="3"/>
</dbReference>
<feature type="signal peptide" evidence="2">
    <location>
        <begin position="1"/>
        <end position="23"/>
    </location>
</feature>
<organism evidence="4 5">
    <name type="scientific">Pedobacter punctiformis</name>
    <dbReference type="NCBI Taxonomy" id="3004097"/>
    <lineage>
        <taxon>Bacteria</taxon>
        <taxon>Pseudomonadati</taxon>
        <taxon>Bacteroidota</taxon>
        <taxon>Sphingobacteriia</taxon>
        <taxon>Sphingobacteriales</taxon>
        <taxon>Sphingobacteriaceae</taxon>
        <taxon>Pedobacter</taxon>
    </lineage>
</organism>
<dbReference type="InterPro" id="IPR007110">
    <property type="entry name" value="Ig-like_dom"/>
</dbReference>
<dbReference type="EMBL" id="JAPWGM010000004">
    <property type="protein sequence ID" value="MCZ4245130.1"/>
    <property type="molecule type" value="Genomic_DNA"/>
</dbReference>
<feature type="domain" description="Ig-like" evidence="3">
    <location>
        <begin position="856"/>
        <end position="939"/>
    </location>
</feature>
<dbReference type="InterPro" id="IPR047589">
    <property type="entry name" value="DUF11_rpt"/>
</dbReference>
<dbReference type="InterPro" id="IPR001434">
    <property type="entry name" value="OmcB-like_DUF11"/>
</dbReference>
<evidence type="ECO:0000259" key="3">
    <source>
        <dbReference type="PROSITE" id="PS50835"/>
    </source>
</evidence>
<sequence length="1317" mass="136147">MEKKIYLILFFCIFSLLSTISNAVVAQSVTATGTNSTCPNSATITATASGLASPVGYQLLQGTTIIRPTGGSGWAATNVFTDLPAGTYTVKARGNNDDNTIVTSAAVTVTETYTPITASVSPVSILGCASSTTGSLAVSASGGSGNLSYGITPVGQITAPATFQSSATFSGLAAGSYKFWVKDNNCITSTIVNTTGVLTVRQPTAATNLKLDYAYLVLQNVSTAANGYKIKASDFFTGNYVYMPVAERAFYTIEVQNLTTGVTFPAQSYTSYTSVGSYTFPVGSVTPGDKLQYVVRNTCDGTSKTFPVQQIGPSVIAFATCGSAQAEWIIKTVSLVSVTAQIIFTDHGGTVPLHPENTKVVNVANQNDGPTYVNFTPNTKVDWYVKDHDGKIWPGGTLDFTVDLTAGNTKANFKWSTPNRCVPGQAAMLIELPGVPQMVTGMTYEVMSSSNSVPVGKIGKLVPGPYNQNYYLEYNPGTNNWPTGQYKIKIHAPTAGGCYDNFVMDVTAYGYDASISGVTKTATCGSFNFTVNGTFSNPLDYELVILTGPGSTPGTIRNINANGTTQSFTNMPYGTYQVALRVKGETCNLILLDPIEFSANSSINFDAINSGGFACGPTGKGDLVVEASTVIIGATLQYSIDNGVTWQTSKVFPNVSVGTHPIKIRETACGTETTQNVTVIQTIEATINNNPVSESVCVGDNAVLNINAIGGTLYTWTYPDGSTHTGKVQNLTNVTPAMAGVYSVVVTTPSCVSPAQTVTLNVITKPTVNVVPAQTACNGELKAITFTGTQALKYSNPTTSTPVTTIYTWTNDNPAIGLAASGTGDISFTGVNTGTTPLVANITVTPSTGTGCPGTPQTFKITVNPNVAKPTITGPTTFCTAAGATLTSSAATANQWYKDGVMIPGATAQTYLVTAAGSYTVAISGNGSCSAPSDPIVLTESACKITATKSIVGNPASVKPNDVLTYNIKISNSFGTAKTGVTASDAIPATLTNVTAISNGGTLTGNTINWSALTIPANGSLTLSFQATVVSTLPTGTTTIKNVAAVVDPIDPNNPEEPEVEVPTEGKITATKSIVGNPASVKPNDVLTYNIKISNSFGTAKTGVTASDAIPATLTNVTAISNGGTLTGNTINWSALTIPANGSLTLSFQATVVSTLPTGTTTIKNVAAVVDPIDPNNPEEPEVEVPTEGKITATKSIVGNPASVKPNDVLTYNIKISNSFGTAKTGVTASDAIPATLTNVTAISNGGTLTGNTINWSALTIPANGSLTLSFQATVVSTLPTGTTTIKNVAAVVDPIDPNNPEEPEVEVPTEGKITAT</sequence>
<feature type="non-terminal residue" evidence="4">
    <location>
        <position position="1317"/>
    </location>
</feature>
<dbReference type="Proteomes" id="UP001144347">
    <property type="component" value="Unassembled WGS sequence"/>
</dbReference>
<comment type="caution">
    <text evidence="4">The sequence shown here is derived from an EMBL/GenBank/DDBJ whole genome shotgun (WGS) entry which is preliminary data.</text>
</comment>
<evidence type="ECO:0000256" key="2">
    <source>
        <dbReference type="SAM" id="SignalP"/>
    </source>
</evidence>
<evidence type="ECO:0000313" key="5">
    <source>
        <dbReference type="Proteomes" id="UP001144347"/>
    </source>
</evidence>
<dbReference type="PANTHER" id="PTHR34819">
    <property type="entry name" value="LARGE CYSTEINE-RICH PERIPLASMIC PROTEIN OMCB"/>
    <property type="match status" value="1"/>
</dbReference>
<dbReference type="PANTHER" id="PTHR34819:SF3">
    <property type="entry name" value="CELL SURFACE PROTEIN"/>
    <property type="match status" value="1"/>
</dbReference>
<gene>
    <name evidence="4" type="ORF">O0955_14045</name>
</gene>